<dbReference type="InterPro" id="IPR007920">
    <property type="entry name" value="UPF0223"/>
</dbReference>
<dbReference type="PATRIC" id="fig|942150.3.peg.28"/>
<name>A0A0R2M6H5_9LACO</name>
<dbReference type="PIRSF" id="PIRSF037260">
    <property type="entry name" value="UPF0223"/>
    <property type="match status" value="1"/>
</dbReference>
<dbReference type="STRING" id="942150.IV64_GL000023"/>
<comment type="caution">
    <text evidence="1">The sequence shown here is derived from an EMBL/GenBank/DDBJ whole genome shotgun (WGS) entry which is preliminary data.</text>
</comment>
<evidence type="ECO:0000313" key="2">
    <source>
        <dbReference type="Proteomes" id="UP000051783"/>
    </source>
</evidence>
<protein>
    <submittedName>
        <fullName evidence="1">Uncharacterized protein</fullName>
    </submittedName>
</protein>
<sequence length="95" mass="10811">MTIRNDNYQYPLNETWTTDEIVTVTTLYQCVETANEESLPTAELLAAYRGFKTVVPAKSEEKQLGRAFEAASGYSIYRTIQAAQATNKQRFSYRS</sequence>
<dbReference type="Proteomes" id="UP000051783">
    <property type="component" value="Unassembled WGS sequence"/>
</dbReference>
<dbReference type="RefSeq" id="WP_083491603.1">
    <property type="nucleotide sequence ID" value="NZ_JQCL01000068.1"/>
</dbReference>
<organism evidence="1 2">
    <name type="scientific">Lactiplantibacillus xiangfangensis</name>
    <dbReference type="NCBI Taxonomy" id="942150"/>
    <lineage>
        <taxon>Bacteria</taxon>
        <taxon>Bacillati</taxon>
        <taxon>Bacillota</taxon>
        <taxon>Bacilli</taxon>
        <taxon>Lactobacillales</taxon>
        <taxon>Lactobacillaceae</taxon>
        <taxon>Lactiplantibacillus</taxon>
    </lineage>
</organism>
<dbReference type="OrthoDB" id="1649074at2"/>
<evidence type="ECO:0000313" key="1">
    <source>
        <dbReference type="EMBL" id="KRO09599.1"/>
    </source>
</evidence>
<dbReference type="AlphaFoldDB" id="A0A0R2M6H5"/>
<reference evidence="1 2" key="1">
    <citation type="journal article" date="2015" name="Genome Announc.">
        <title>Expanding the biotechnology potential of lactobacilli through comparative genomics of 213 strains and associated genera.</title>
        <authorList>
            <person name="Sun Z."/>
            <person name="Harris H.M."/>
            <person name="McCann A."/>
            <person name="Guo C."/>
            <person name="Argimon S."/>
            <person name="Zhang W."/>
            <person name="Yang X."/>
            <person name="Jeffery I.B."/>
            <person name="Cooney J.C."/>
            <person name="Kagawa T.F."/>
            <person name="Liu W."/>
            <person name="Song Y."/>
            <person name="Salvetti E."/>
            <person name="Wrobel A."/>
            <person name="Rasinkangas P."/>
            <person name="Parkhill J."/>
            <person name="Rea M.C."/>
            <person name="O'Sullivan O."/>
            <person name="Ritari J."/>
            <person name="Douillard F.P."/>
            <person name="Paul Ross R."/>
            <person name="Yang R."/>
            <person name="Briner A.E."/>
            <person name="Felis G.E."/>
            <person name="de Vos W.M."/>
            <person name="Barrangou R."/>
            <person name="Klaenhammer T.R."/>
            <person name="Caufield P.W."/>
            <person name="Cui Y."/>
            <person name="Zhang H."/>
            <person name="O'Toole P.W."/>
        </authorList>
    </citation>
    <scope>NUCLEOTIDE SEQUENCE [LARGE SCALE GENOMIC DNA]</scope>
    <source>
        <strain evidence="1 2">LMG 26013</strain>
    </source>
</reference>
<dbReference type="SUPFAM" id="SSF158504">
    <property type="entry name" value="BH2638-like"/>
    <property type="match status" value="1"/>
</dbReference>
<gene>
    <name evidence="1" type="ORF">IV64_GL000023</name>
</gene>
<proteinExistence type="predicted"/>
<keyword evidence="2" id="KW-1185">Reference proteome</keyword>
<accession>A0A0R2M6H5</accession>
<dbReference type="EMBL" id="JQCL01000068">
    <property type="protein sequence ID" value="KRO09599.1"/>
    <property type="molecule type" value="Genomic_DNA"/>
</dbReference>
<dbReference type="NCBIfam" id="NF003353">
    <property type="entry name" value="PRK04387.1"/>
    <property type="match status" value="1"/>
</dbReference>
<dbReference type="Gene3D" id="1.10.220.80">
    <property type="entry name" value="BH2638-like"/>
    <property type="match status" value="1"/>
</dbReference>
<dbReference type="InterPro" id="IPR023324">
    <property type="entry name" value="BH2638-like_sf"/>
</dbReference>
<dbReference type="Pfam" id="PF05256">
    <property type="entry name" value="UPF0223"/>
    <property type="match status" value="1"/>
</dbReference>